<evidence type="ECO:0000313" key="1">
    <source>
        <dbReference type="EMBL" id="KAE9383698.1"/>
    </source>
</evidence>
<proteinExistence type="predicted"/>
<accession>A0A6A4GE38</accession>
<dbReference type="InterPro" id="IPR027417">
    <property type="entry name" value="P-loop_NTPase"/>
</dbReference>
<reference evidence="1" key="1">
    <citation type="journal article" date="2019" name="Environ. Microbiol.">
        <title>Fungal ecological strategies reflected in gene transcription - a case study of two litter decomposers.</title>
        <authorList>
            <person name="Barbi F."/>
            <person name="Kohler A."/>
            <person name="Barry K."/>
            <person name="Baskaran P."/>
            <person name="Daum C."/>
            <person name="Fauchery L."/>
            <person name="Ihrmark K."/>
            <person name="Kuo A."/>
            <person name="LaButti K."/>
            <person name="Lipzen A."/>
            <person name="Morin E."/>
            <person name="Grigoriev I.V."/>
            <person name="Henrissat B."/>
            <person name="Lindahl B."/>
            <person name="Martin F."/>
        </authorList>
    </citation>
    <scope>NUCLEOTIDE SEQUENCE</scope>
    <source>
        <strain evidence="1">JB14</strain>
    </source>
</reference>
<sequence length="492" mass="53448">MSKSPNLSYSFPSILSSTLKPARILLALREVTSSPKEREEALALAFTIGNANFVSNESQLGFIFTFYQHVLQSQTESTCQPILAVINGPSFSGKTRLIQVLASILTDLEATDKLFLGSNSPAAAIAIGGFHTADGNISQRRLEGRKYVIIDDSHSLSASSLSKLLRKTAAARSVSLSSRPFGGASVILATNSVEVNTLQHSWARDLNLFPVVIHCSSKVERIPSHYSALLSMQALNDLQLENGASPALPLITPFPFPHRVWNEIATSTFAKASNRPITVLKALESFDGLDPDSPAQREAAERIAGSRGPPFQVSHLCVGLPVTVTDGKWKGYYGTICAIAHNGVPNKLPDHISIILSPDLCLGSRKHDTIFTVKATTTTLDLTRYAHTERATKSLGKLHMHRTQIPLIARFAIFESEADGLSFDEGFIDNCRGLRHFKSVPFVLSRFKNCSKIRFTDPLSDDDIVILRSATETPAITDIGNGFAAMSIDSTT</sequence>
<dbReference type="SUPFAM" id="SSF52540">
    <property type="entry name" value="P-loop containing nucleoside triphosphate hydrolases"/>
    <property type="match status" value="1"/>
</dbReference>
<organism evidence="1 2">
    <name type="scientific">Gymnopus androsaceus JB14</name>
    <dbReference type="NCBI Taxonomy" id="1447944"/>
    <lineage>
        <taxon>Eukaryota</taxon>
        <taxon>Fungi</taxon>
        <taxon>Dikarya</taxon>
        <taxon>Basidiomycota</taxon>
        <taxon>Agaricomycotina</taxon>
        <taxon>Agaricomycetes</taxon>
        <taxon>Agaricomycetidae</taxon>
        <taxon>Agaricales</taxon>
        <taxon>Marasmiineae</taxon>
        <taxon>Omphalotaceae</taxon>
        <taxon>Gymnopus</taxon>
    </lineage>
</organism>
<dbReference type="OrthoDB" id="3044025at2759"/>
<evidence type="ECO:0000313" key="2">
    <source>
        <dbReference type="Proteomes" id="UP000799118"/>
    </source>
</evidence>
<name>A0A6A4GE38_9AGAR</name>
<keyword evidence="2" id="KW-1185">Reference proteome</keyword>
<protein>
    <submittedName>
        <fullName evidence="1">Uncharacterized protein</fullName>
    </submittedName>
</protein>
<gene>
    <name evidence="1" type="ORF">BT96DRAFT_1008877</name>
</gene>
<dbReference type="EMBL" id="ML770360">
    <property type="protein sequence ID" value="KAE9383698.1"/>
    <property type="molecule type" value="Genomic_DNA"/>
</dbReference>
<dbReference type="Proteomes" id="UP000799118">
    <property type="component" value="Unassembled WGS sequence"/>
</dbReference>
<dbReference type="AlphaFoldDB" id="A0A6A4GE38"/>